<protein>
    <submittedName>
        <fullName evidence="2">Uncharacterized protein</fullName>
    </submittedName>
</protein>
<dbReference type="KEGG" id="vbh:CMV30_00965"/>
<accession>A0A290QFK5</accession>
<evidence type="ECO:0000313" key="2">
    <source>
        <dbReference type="EMBL" id="ATC62652.1"/>
    </source>
</evidence>
<feature type="transmembrane region" description="Helical" evidence="1">
    <location>
        <begin position="18"/>
        <end position="41"/>
    </location>
</feature>
<reference evidence="2 3" key="1">
    <citation type="submission" date="2017-09" db="EMBL/GenBank/DDBJ databases">
        <title>Complete genome sequence of Verrucomicrobial strain HZ-65, isolated from freshwater.</title>
        <authorList>
            <person name="Choi A."/>
        </authorList>
    </citation>
    <scope>NUCLEOTIDE SEQUENCE [LARGE SCALE GENOMIC DNA]</scope>
    <source>
        <strain evidence="2 3">HZ-65</strain>
    </source>
</reference>
<gene>
    <name evidence="2" type="ORF">CMV30_00965</name>
</gene>
<evidence type="ECO:0000256" key="1">
    <source>
        <dbReference type="SAM" id="Phobius"/>
    </source>
</evidence>
<name>A0A290QFK5_9BACT</name>
<sequence>MLSALAHRIHPMQNQHDFLAKTALGLFLAGILGPILLICFGINTGGPYILGIACEFFALLFASLSWSQRISRIVATVVLCLIAVGAGNFILFKTSAKSARDSMQAREAQARLNAEASAAKR</sequence>
<feature type="transmembrane region" description="Helical" evidence="1">
    <location>
        <begin position="73"/>
        <end position="92"/>
    </location>
</feature>
<keyword evidence="1" id="KW-1133">Transmembrane helix</keyword>
<dbReference type="EMBL" id="CP023344">
    <property type="protein sequence ID" value="ATC62652.1"/>
    <property type="molecule type" value="Genomic_DNA"/>
</dbReference>
<dbReference type="Proteomes" id="UP000217265">
    <property type="component" value="Chromosome"/>
</dbReference>
<keyword evidence="1" id="KW-0812">Transmembrane</keyword>
<keyword evidence="3" id="KW-1185">Reference proteome</keyword>
<organism evidence="2 3">
    <name type="scientific">Nibricoccus aquaticus</name>
    <dbReference type="NCBI Taxonomy" id="2576891"/>
    <lineage>
        <taxon>Bacteria</taxon>
        <taxon>Pseudomonadati</taxon>
        <taxon>Verrucomicrobiota</taxon>
        <taxon>Opitutia</taxon>
        <taxon>Opitutales</taxon>
        <taxon>Opitutaceae</taxon>
        <taxon>Nibricoccus</taxon>
    </lineage>
</organism>
<dbReference type="AlphaFoldDB" id="A0A290QFK5"/>
<keyword evidence="1" id="KW-0472">Membrane</keyword>
<evidence type="ECO:0000313" key="3">
    <source>
        <dbReference type="Proteomes" id="UP000217265"/>
    </source>
</evidence>
<proteinExistence type="predicted"/>
<feature type="transmembrane region" description="Helical" evidence="1">
    <location>
        <begin position="48"/>
        <end position="67"/>
    </location>
</feature>